<evidence type="ECO:0000256" key="1">
    <source>
        <dbReference type="SAM" id="MobiDB-lite"/>
    </source>
</evidence>
<evidence type="ECO:0000313" key="2">
    <source>
        <dbReference type="EMBL" id="OVA01048.1"/>
    </source>
</evidence>
<comment type="caution">
    <text evidence="2">The sequence shown here is derived from an EMBL/GenBank/DDBJ whole genome shotgun (WGS) entry which is preliminary data.</text>
</comment>
<feature type="region of interest" description="Disordered" evidence="1">
    <location>
        <begin position="1"/>
        <end position="22"/>
    </location>
</feature>
<protein>
    <submittedName>
        <fullName evidence="2">Uncharacterized protein</fullName>
    </submittedName>
</protein>
<dbReference type="AlphaFoldDB" id="A0A200PSB0"/>
<evidence type="ECO:0000313" key="3">
    <source>
        <dbReference type="Proteomes" id="UP000195402"/>
    </source>
</evidence>
<reference evidence="2 3" key="1">
    <citation type="journal article" date="2017" name="Mol. Plant">
        <title>The Genome of Medicinal Plant Macleaya cordata Provides New Insights into Benzylisoquinoline Alkaloids Metabolism.</title>
        <authorList>
            <person name="Liu X."/>
            <person name="Liu Y."/>
            <person name="Huang P."/>
            <person name="Ma Y."/>
            <person name="Qing Z."/>
            <person name="Tang Q."/>
            <person name="Cao H."/>
            <person name="Cheng P."/>
            <person name="Zheng Y."/>
            <person name="Yuan Z."/>
            <person name="Zhou Y."/>
            <person name="Liu J."/>
            <person name="Tang Z."/>
            <person name="Zhuo Y."/>
            <person name="Zhang Y."/>
            <person name="Yu L."/>
            <person name="Huang J."/>
            <person name="Yang P."/>
            <person name="Peng Q."/>
            <person name="Zhang J."/>
            <person name="Jiang W."/>
            <person name="Zhang Z."/>
            <person name="Lin K."/>
            <person name="Ro D.K."/>
            <person name="Chen X."/>
            <person name="Xiong X."/>
            <person name="Shang Y."/>
            <person name="Huang S."/>
            <person name="Zeng J."/>
        </authorList>
    </citation>
    <scope>NUCLEOTIDE SEQUENCE [LARGE SCALE GENOMIC DNA]</scope>
    <source>
        <strain evidence="3">cv. BLH2017</strain>
        <tissue evidence="2">Root</tissue>
    </source>
</reference>
<feature type="compositionally biased region" description="Acidic residues" evidence="1">
    <location>
        <begin position="1"/>
        <end position="17"/>
    </location>
</feature>
<dbReference type="InParanoid" id="A0A200PSB0"/>
<dbReference type="Proteomes" id="UP000195402">
    <property type="component" value="Unassembled WGS sequence"/>
</dbReference>
<organism evidence="2 3">
    <name type="scientific">Macleaya cordata</name>
    <name type="common">Five-seeded plume-poppy</name>
    <name type="synonym">Bocconia cordata</name>
    <dbReference type="NCBI Taxonomy" id="56857"/>
    <lineage>
        <taxon>Eukaryota</taxon>
        <taxon>Viridiplantae</taxon>
        <taxon>Streptophyta</taxon>
        <taxon>Embryophyta</taxon>
        <taxon>Tracheophyta</taxon>
        <taxon>Spermatophyta</taxon>
        <taxon>Magnoliopsida</taxon>
        <taxon>Ranunculales</taxon>
        <taxon>Papaveraceae</taxon>
        <taxon>Papaveroideae</taxon>
        <taxon>Macleaya</taxon>
    </lineage>
</organism>
<dbReference type="EMBL" id="MVGT01004219">
    <property type="protein sequence ID" value="OVA01048.1"/>
    <property type="molecule type" value="Genomic_DNA"/>
</dbReference>
<name>A0A200PSB0_MACCD</name>
<proteinExistence type="predicted"/>
<gene>
    <name evidence="2" type="ORF">BVC80_989g46</name>
</gene>
<keyword evidence="3" id="KW-1185">Reference proteome</keyword>
<accession>A0A200PSB0</accession>
<sequence length="154" mass="16967">MKGDEPEGCDEEEEPSVEGDGKFMKRLIYEKHKEKLNMDKETAYLMRYLEVMQGALIPAPIKLLPSYIGKKKSQVNQTTDIGVTAPDTGDSSVDLTIGFSGKSELFRVTLTTPGKEDGEIKLDPKLLRLGNIIMEDRGVDGGCSEEETAAEKPN</sequence>